<evidence type="ECO:0000256" key="1">
    <source>
        <dbReference type="SAM" id="MobiDB-lite"/>
    </source>
</evidence>
<keyword evidence="3" id="KW-1185">Reference proteome</keyword>
<dbReference type="InParanoid" id="A0A165UD30"/>
<feature type="compositionally biased region" description="Polar residues" evidence="1">
    <location>
        <begin position="463"/>
        <end position="478"/>
    </location>
</feature>
<dbReference type="AlphaFoldDB" id="A0A165UD30"/>
<gene>
    <name evidence="2" type="ORF">NEOLEDRAFT_1129867</name>
</gene>
<feature type="compositionally biased region" description="Polar residues" evidence="1">
    <location>
        <begin position="445"/>
        <end position="454"/>
    </location>
</feature>
<evidence type="ECO:0000313" key="3">
    <source>
        <dbReference type="Proteomes" id="UP000076761"/>
    </source>
</evidence>
<proteinExistence type="predicted"/>
<dbReference type="STRING" id="1314782.A0A165UD30"/>
<feature type="region of interest" description="Disordered" evidence="1">
    <location>
        <begin position="379"/>
        <end position="581"/>
    </location>
</feature>
<feature type="compositionally biased region" description="Polar residues" evidence="1">
    <location>
        <begin position="405"/>
        <end position="431"/>
    </location>
</feature>
<name>A0A165UD30_9AGAM</name>
<dbReference type="EMBL" id="KV425559">
    <property type="protein sequence ID" value="KZT27972.1"/>
    <property type="molecule type" value="Genomic_DNA"/>
</dbReference>
<feature type="compositionally biased region" description="Basic and acidic residues" evidence="1">
    <location>
        <begin position="571"/>
        <end position="581"/>
    </location>
</feature>
<protein>
    <submittedName>
        <fullName evidence="2">Uncharacterized protein</fullName>
    </submittedName>
</protein>
<organism evidence="2 3">
    <name type="scientific">Neolentinus lepideus HHB14362 ss-1</name>
    <dbReference type="NCBI Taxonomy" id="1314782"/>
    <lineage>
        <taxon>Eukaryota</taxon>
        <taxon>Fungi</taxon>
        <taxon>Dikarya</taxon>
        <taxon>Basidiomycota</taxon>
        <taxon>Agaricomycotina</taxon>
        <taxon>Agaricomycetes</taxon>
        <taxon>Gloeophyllales</taxon>
        <taxon>Gloeophyllaceae</taxon>
        <taxon>Neolentinus</taxon>
    </lineage>
</organism>
<dbReference type="OrthoDB" id="2803094at2759"/>
<evidence type="ECO:0000313" key="2">
    <source>
        <dbReference type="EMBL" id="KZT27972.1"/>
    </source>
</evidence>
<accession>A0A165UD30</accession>
<dbReference type="Proteomes" id="UP000076761">
    <property type="component" value="Unassembled WGS sequence"/>
</dbReference>
<sequence length="581" mass="62863">MAIQQILMPPMISSDHIIDTLGRSLPGLPRMRTENVAASSRGPSNDDFLRPVKRRLAWLVYDEGLVDRLVPLAVDQIQRAHLNPLDELAYSGWPGNVHPKQTHTYLTPVINSEHDSREWIQRVIVLPAVACIRAVYGSASQGPYVASSPSAKHRAISDGLLYKNDSEENCVLSLEYKTHNALRANTLQALYVREPHLEDQGGNGVRAIRFVWPEEHSDRIEKSTKVLVQVWGEMVDHDVKHAVLSSLQLTIFFYRTGKDDGTLYYSRMYNYLFDRALLVTYTWMVQALGHLRVQPDLPDVDPHWKELLGQPLASEQGFCGVDIESVNSLGREIQTARRALAQGARPTRAARRLARYLGQVAALEGVQDQAFQSVVISPRSSAGDAAVPGTVESEEDTDVHEDGRSTPQGRRSSQSPATTPKASRVAQRQTPSFPPEVQGEGISRGTGQTMSPTPVTAIAGPSLSEQSTMQGSSTTANRPTVLVPLAVASDRQTHRASSQAGGGGRHSSGAENQSTAAIVPAAGAPSSQVLRNADSAAHRQAGGASDPTAGPSQPVPASHNEAPRQTGASSRKVEGKKKTGK</sequence>
<reference evidence="2 3" key="1">
    <citation type="journal article" date="2016" name="Mol. Biol. Evol.">
        <title>Comparative Genomics of Early-Diverging Mushroom-Forming Fungi Provides Insights into the Origins of Lignocellulose Decay Capabilities.</title>
        <authorList>
            <person name="Nagy L.G."/>
            <person name="Riley R."/>
            <person name="Tritt A."/>
            <person name="Adam C."/>
            <person name="Daum C."/>
            <person name="Floudas D."/>
            <person name="Sun H."/>
            <person name="Yadav J.S."/>
            <person name="Pangilinan J."/>
            <person name="Larsson K.H."/>
            <person name="Matsuura K."/>
            <person name="Barry K."/>
            <person name="Labutti K."/>
            <person name="Kuo R."/>
            <person name="Ohm R.A."/>
            <person name="Bhattacharya S.S."/>
            <person name="Shirouzu T."/>
            <person name="Yoshinaga Y."/>
            <person name="Martin F.M."/>
            <person name="Grigoriev I.V."/>
            <person name="Hibbett D.S."/>
        </authorList>
    </citation>
    <scope>NUCLEOTIDE SEQUENCE [LARGE SCALE GENOMIC DNA]</scope>
    <source>
        <strain evidence="2 3">HHB14362 ss-1</strain>
    </source>
</reference>